<dbReference type="EMBL" id="FOHT01000002">
    <property type="protein sequence ID" value="SES82890.1"/>
    <property type="molecule type" value="Genomic_DNA"/>
</dbReference>
<dbReference type="OrthoDB" id="1121268at2"/>
<dbReference type="HOGENOM" id="CLU_1719464_0_0_10"/>
<dbReference type="Gene3D" id="1.10.10.60">
    <property type="entry name" value="Homeodomain-like"/>
    <property type="match status" value="1"/>
</dbReference>
<dbReference type="InterPro" id="IPR018060">
    <property type="entry name" value="HTH_AraC"/>
</dbReference>
<dbReference type="Pfam" id="PF12833">
    <property type="entry name" value="HTH_18"/>
    <property type="match status" value="1"/>
</dbReference>
<evidence type="ECO:0000313" key="5">
    <source>
        <dbReference type="EMBL" id="SES82890.1"/>
    </source>
</evidence>
<evidence type="ECO:0000313" key="7">
    <source>
        <dbReference type="Proteomes" id="UP000181981"/>
    </source>
</evidence>
<dbReference type="STRING" id="1168034.FH5T_08425"/>
<dbReference type="Proteomes" id="UP000023772">
    <property type="component" value="Chromosome"/>
</dbReference>
<evidence type="ECO:0000313" key="4">
    <source>
        <dbReference type="EMBL" id="AHW59609.1"/>
    </source>
</evidence>
<organism evidence="5 7">
    <name type="scientific">Draconibacterium orientale</name>
    <dbReference type="NCBI Taxonomy" id="1168034"/>
    <lineage>
        <taxon>Bacteria</taxon>
        <taxon>Pseudomonadati</taxon>
        <taxon>Bacteroidota</taxon>
        <taxon>Bacteroidia</taxon>
        <taxon>Marinilabiliales</taxon>
        <taxon>Prolixibacteraceae</taxon>
        <taxon>Draconibacterium</taxon>
    </lineage>
</organism>
<dbReference type="SMART" id="SM00342">
    <property type="entry name" value="HTH_ARAC"/>
    <property type="match status" value="1"/>
</dbReference>
<dbReference type="GO" id="GO:0043565">
    <property type="term" value="F:sequence-specific DNA binding"/>
    <property type="evidence" value="ECO:0007669"/>
    <property type="project" value="InterPro"/>
</dbReference>
<feature type="domain" description="HTH araC/xylS-type" evidence="3">
    <location>
        <begin position="27"/>
        <end position="140"/>
    </location>
</feature>
<proteinExistence type="predicted"/>
<dbReference type="GO" id="GO:0003700">
    <property type="term" value="F:DNA-binding transcription factor activity"/>
    <property type="evidence" value="ECO:0007669"/>
    <property type="project" value="InterPro"/>
</dbReference>
<protein>
    <submittedName>
        <fullName evidence="5">AraC-type DNA-binding protein</fullName>
    </submittedName>
    <submittedName>
        <fullName evidence="4">Transcriptional regulator</fullName>
    </submittedName>
</protein>
<accession>X5DEZ7</accession>
<reference evidence="4 6" key="1">
    <citation type="submission" date="2014-03" db="EMBL/GenBank/DDBJ databases">
        <title>Complete genome sequence of a deeply braunched marine Bacteroidia bacterium Draconibacterium orientale type strain FH5T.</title>
        <authorList>
            <person name="Li X."/>
            <person name="Wang X."/>
            <person name="Xie Z."/>
            <person name="Du Z."/>
            <person name="Chen G."/>
        </authorList>
    </citation>
    <scope>NUCLEOTIDE SEQUENCE [LARGE SCALE GENOMIC DNA]</scope>
    <source>
        <strain evidence="4 6">FH5</strain>
    </source>
</reference>
<dbReference type="KEGG" id="dori:FH5T_08425"/>
<dbReference type="SUPFAM" id="SSF46689">
    <property type="entry name" value="Homeodomain-like"/>
    <property type="match status" value="1"/>
</dbReference>
<dbReference type="eggNOG" id="COG2207">
    <property type="taxonomic scope" value="Bacteria"/>
</dbReference>
<dbReference type="Proteomes" id="UP000181981">
    <property type="component" value="Unassembled WGS sequence"/>
</dbReference>
<evidence type="ECO:0000256" key="1">
    <source>
        <dbReference type="ARBA" id="ARBA00023015"/>
    </source>
</evidence>
<dbReference type="RefSeq" id="WP_051567723.1">
    <property type="nucleotide sequence ID" value="NZ_FOHT01000002.1"/>
</dbReference>
<dbReference type="EMBL" id="CP007451">
    <property type="protein sequence ID" value="AHW59609.1"/>
    <property type="molecule type" value="Genomic_DNA"/>
</dbReference>
<dbReference type="AlphaFoldDB" id="X5DEZ7"/>
<dbReference type="PROSITE" id="PS01124">
    <property type="entry name" value="HTH_ARAC_FAMILY_2"/>
    <property type="match status" value="1"/>
</dbReference>
<evidence type="ECO:0000259" key="3">
    <source>
        <dbReference type="PROSITE" id="PS01124"/>
    </source>
</evidence>
<keyword evidence="1" id="KW-0805">Transcription regulation</keyword>
<name>X5DEZ7_9BACT</name>
<keyword evidence="6" id="KW-1185">Reference proteome</keyword>
<evidence type="ECO:0000313" key="6">
    <source>
        <dbReference type="Proteomes" id="UP000023772"/>
    </source>
</evidence>
<reference evidence="5 7" key="2">
    <citation type="submission" date="2016-10" db="EMBL/GenBank/DDBJ databases">
        <authorList>
            <person name="de Groot N.N."/>
        </authorList>
    </citation>
    <scope>NUCLEOTIDE SEQUENCE [LARGE SCALE GENOMIC DNA]</scope>
    <source>
        <strain evidence="5 7">DSM 25947</strain>
    </source>
</reference>
<keyword evidence="2" id="KW-0804">Transcription</keyword>
<keyword evidence="5" id="KW-0238">DNA-binding</keyword>
<evidence type="ECO:0000256" key="2">
    <source>
        <dbReference type="ARBA" id="ARBA00023163"/>
    </source>
</evidence>
<sequence length="152" mass="17920">MAINNLTPITPELLYDGLVEILPDKKSRLKDFIRENKSSGNSYMDLFAQTVRNYGKRDVADYGELLGVNYRHLDGAVRWMSGMGVHAWMTEYLRLVACDLVEHTDFSFKDIGQIMGFSPSSFSQFFRAYQKMQAWEYRNLKQHGRKRRYFRR</sequence>
<gene>
    <name evidence="4" type="ORF">FH5T_08425</name>
    <name evidence="5" type="ORF">SAMN05444285_102202</name>
</gene>
<dbReference type="InterPro" id="IPR009057">
    <property type="entry name" value="Homeodomain-like_sf"/>
</dbReference>